<sequence>MAMADVGDQIPSSNSPTTPFRKVVLPPAEETAQVQRPPAAPPRPQPPSGPQPQPPSGPQARPQPQSGPQQRAAQPMPPQSMPRQPMPPQTTPPQTTPPQTKSPQPAQAAPGQAMRQQGVPPFPGGRPEELRVGGGPTAPTLPPVPPVPPRRGLGDIPIKVVYLIGAIVATVAAVLLVFVVFSGDVPANQQPSGDEDVVRVAPLPSASATPSASASASATPSASAVVLPPVPANRALKAFPGTPAVVIGTISDKTVGISYPRLAAPWQARSYPPYSIAQRIGKVEMPYTLIASAMYPGESPAKKPSSDADYREIATDAVRWAMRSQYPKGAAVEWTASQKVPVGKGWTLGYKVTYTEGGEQQVAQALVTVVEVGKTKPAMLLASIPETNKARWPDLSTIARQVRPL</sequence>
<feature type="transmembrane region" description="Helical" evidence="2">
    <location>
        <begin position="160"/>
        <end position="181"/>
    </location>
</feature>
<accession>A0A1I0FAW4</accession>
<name>A0A1I0FAW4_9ACTN</name>
<keyword evidence="2" id="KW-0472">Membrane</keyword>
<proteinExistence type="predicted"/>
<dbReference type="Proteomes" id="UP000199361">
    <property type="component" value="Unassembled WGS sequence"/>
</dbReference>
<feature type="region of interest" description="Disordered" evidence="1">
    <location>
        <begin position="1"/>
        <end position="149"/>
    </location>
</feature>
<reference evidence="3 4" key="1">
    <citation type="submission" date="2016-10" db="EMBL/GenBank/DDBJ databases">
        <authorList>
            <person name="de Groot N.N."/>
        </authorList>
    </citation>
    <scope>NUCLEOTIDE SEQUENCE [LARGE SCALE GENOMIC DNA]</scope>
    <source>
        <strain evidence="3 4">CGMCC 4.5598</strain>
    </source>
</reference>
<dbReference type="AlphaFoldDB" id="A0A1I0FAW4"/>
<dbReference type="EMBL" id="FOHX01000003">
    <property type="protein sequence ID" value="SET55278.1"/>
    <property type="molecule type" value="Genomic_DNA"/>
</dbReference>
<protein>
    <submittedName>
        <fullName evidence="3">Uncharacterized protein</fullName>
    </submittedName>
</protein>
<evidence type="ECO:0000256" key="1">
    <source>
        <dbReference type="SAM" id="MobiDB-lite"/>
    </source>
</evidence>
<evidence type="ECO:0000313" key="4">
    <source>
        <dbReference type="Proteomes" id="UP000199361"/>
    </source>
</evidence>
<evidence type="ECO:0000256" key="2">
    <source>
        <dbReference type="SAM" id="Phobius"/>
    </source>
</evidence>
<gene>
    <name evidence="3" type="ORF">SAMN05421811_103394</name>
</gene>
<keyword evidence="4" id="KW-1185">Reference proteome</keyword>
<feature type="compositionally biased region" description="Low complexity" evidence="1">
    <location>
        <begin position="58"/>
        <end position="74"/>
    </location>
</feature>
<feature type="compositionally biased region" description="Pro residues" evidence="1">
    <location>
        <begin position="139"/>
        <end position="149"/>
    </location>
</feature>
<evidence type="ECO:0000313" key="3">
    <source>
        <dbReference type="EMBL" id="SET55278.1"/>
    </source>
</evidence>
<keyword evidence="2" id="KW-1133">Transmembrane helix</keyword>
<keyword evidence="2" id="KW-0812">Transmembrane</keyword>
<organism evidence="3 4">
    <name type="scientific">Nonomuraea wenchangensis</name>
    <dbReference type="NCBI Taxonomy" id="568860"/>
    <lineage>
        <taxon>Bacteria</taxon>
        <taxon>Bacillati</taxon>
        <taxon>Actinomycetota</taxon>
        <taxon>Actinomycetes</taxon>
        <taxon>Streptosporangiales</taxon>
        <taxon>Streptosporangiaceae</taxon>
        <taxon>Nonomuraea</taxon>
    </lineage>
</organism>
<feature type="compositionally biased region" description="Low complexity" evidence="1">
    <location>
        <begin position="97"/>
        <end position="117"/>
    </location>
</feature>
<dbReference type="PRINTS" id="PR01217">
    <property type="entry name" value="PRICHEXTENSN"/>
</dbReference>
<dbReference type="STRING" id="568860.SAMN05421811_103394"/>
<feature type="compositionally biased region" description="Pro residues" evidence="1">
    <location>
        <begin position="75"/>
        <end position="96"/>
    </location>
</feature>
<feature type="compositionally biased region" description="Pro residues" evidence="1">
    <location>
        <begin position="38"/>
        <end position="57"/>
    </location>
</feature>